<sequence>MCQEMGAFQFPPGLREKYTVLLCLYITCAQRGDPGVCSLHLMDFWVYFHQHQAKNASSFKVSTLLQGFKLGVQRTVK</sequence>
<evidence type="ECO:0000313" key="1">
    <source>
        <dbReference type="EMBL" id="PIO38603.1"/>
    </source>
</evidence>
<dbReference type="Proteomes" id="UP000228934">
    <property type="component" value="Unassembled WGS sequence"/>
</dbReference>
<dbReference type="EMBL" id="KV924458">
    <property type="protein sequence ID" value="PIO38603.1"/>
    <property type="molecule type" value="Genomic_DNA"/>
</dbReference>
<protein>
    <submittedName>
        <fullName evidence="1">Uncharacterized protein</fullName>
    </submittedName>
</protein>
<proteinExistence type="predicted"/>
<accession>A0A2G9SGG4</accession>
<dbReference type="AlphaFoldDB" id="A0A2G9SGG4"/>
<reference evidence="2" key="1">
    <citation type="journal article" date="2017" name="Nat. Commun.">
        <title>The North American bullfrog draft genome provides insight into hormonal regulation of long noncoding RNA.</title>
        <authorList>
            <person name="Hammond S.A."/>
            <person name="Warren R.L."/>
            <person name="Vandervalk B.P."/>
            <person name="Kucuk E."/>
            <person name="Khan H."/>
            <person name="Gibb E.A."/>
            <person name="Pandoh P."/>
            <person name="Kirk H."/>
            <person name="Zhao Y."/>
            <person name="Jones M."/>
            <person name="Mungall A.J."/>
            <person name="Coope R."/>
            <person name="Pleasance S."/>
            <person name="Moore R.A."/>
            <person name="Holt R.A."/>
            <person name="Round J.M."/>
            <person name="Ohora S."/>
            <person name="Walle B.V."/>
            <person name="Veldhoen N."/>
            <person name="Helbing C.C."/>
            <person name="Birol I."/>
        </authorList>
    </citation>
    <scope>NUCLEOTIDE SEQUENCE [LARGE SCALE GENOMIC DNA]</scope>
</reference>
<keyword evidence="2" id="KW-1185">Reference proteome</keyword>
<organism evidence="1 2">
    <name type="scientific">Aquarana catesbeiana</name>
    <name type="common">American bullfrog</name>
    <name type="synonym">Rana catesbeiana</name>
    <dbReference type="NCBI Taxonomy" id="8400"/>
    <lineage>
        <taxon>Eukaryota</taxon>
        <taxon>Metazoa</taxon>
        <taxon>Chordata</taxon>
        <taxon>Craniata</taxon>
        <taxon>Vertebrata</taxon>
        <taxon>Euteleostomi</taxon>
        <taxon>Amphibia</taxon>
        <taxon>Batrachia</taxon>
        <taxon>Anura</taxon>
        <taxon>Neobatrachia</taxon>
        <taxon>Ranoidea</taxon>
        <taxon>Ranidae</taxon>
        <taxon>Aquarana</taxon>
    </lineage>
</organism>
<name>A0A2G9SGG4_AQUCT</name>
<evidence type="ECO:0000313" key="2">
    <source>
        <dbReference type="Proteomes" id="UP000228934"/>
    </source>
</evidence>
<gene>
    <name evidence="1" type="ORF">AB205_0051530</name>
</gene>